<accession>A0ABU3Y4W2</accession>
<organism evidence="2 3">
    <name type="scientific">Sphingomonas agrestis</name>
    <dbReference type="NCBI Taxonomy" id="3080540"/>
    <lineage>
        <taxon>Bacteria</taxon>
        <taxon>Pseudomonadati</taxon>
        <taxon>Pseudomonadota</taxon>
        <taxon>Alphaproteobacteria</taxon>
        <taxon>Sphingomonadales</taxon>
        <taxon>Sphingomonadaceae</taxon>
        <taxon>Sphingomonas</taxon>
    </lineage>
</organism>
<dbReference type="Proteomes" id="UP001273531">
    <property type="component" value="Unassembled WGS sequence"/>
</dbReference>
<keyword evidence="1" id="KW-0472">Membrane</keyword>
<proteinExistence type="predicted"/>
<keyword evidence="1" id="KW-1133">Transmembrane helix</keyword>
<comment type="caution">
    <text evidence="2">The sequence shown here is derived from an EMBL/GenBank/DDBJ whole genome shotgun (WGS) entry which is preliminary data.</text>
</comment>
<evidence type="ECO:0008006" key="4">
    <source>
        <dbReference type="Google" id="ProtNLM"/>
    </source>
</evidence>
<dbReference type="EMBL" id="JAWJEJ010000001">
    <property type="protein sequence ID" value="MDV3456435.1"/>
    <property type="molecule type" value="Genomic_DNA"/>
</dbReference>
<evidence type="ECO:0000256" key="1">
    <source>
        <dbReference type="SAM" id="Phobius"/>
    </source>
</evidence>
<name>A0ABU3Y4W2_9SPHN</name>
<keyword evidence="1" id="KW-0812">Transmembrane</keyword>
<reference evidence="2 3" key="1">
    <citation type="submission" date="2023-10" db="EMBL/GenBank/DDBJ databases">
        <title>Sphingomonas sp. HF-S4 16S ribosomal RNA gene Genome sequencing and assembly.</title>
        <authorList>
            <person name="Lee H."/>
        </authorList>
    </citation>
    <scope>NUCLEOTIDE SEQUENCE [LARGE SCALE GENOMIC DNA]</scope>
    <source>
        <strain evidence="2 3">HF-S4</strain>
    </source>
</reference>
<keyword evidence="3" id="KW-1185">Reference proteome</keyword>
<evidence type="ECO:0000313" key="2">
    <source>
        <dbReference type="EMBL" id="MDV3456435.1"/>
    </source>
</evidence>
<feature type="transmembrane region" description="Helical" evidence="1">
    <location>
        <begin position="22"/>
        <end position="46"/>
    </location>
</feature>
<sequence>MLHTPIPHQLALREDEKRLPPAAGVLIAAGTSLVLWGAIYLGYVLAF</sequence>
<evidence type="ECO:0000313" key="3">
    <source>
        <dbReference type="Proteomes" id="UP001273531"/>
    </source>
</evidence>
<protein>
    <recommendedName>
        <fullName evidence="4">EamA family transporter</fullName>
    </recommendedName>
</protein>
<dbReference type="RefSeq" id="WP_317225618.1">
    <property type="nucleotide sequence ID" value="NZ_JAWJEJ010000001.1"/>
</dbReference>
<gene>
    <name evidence="2" type="ORF">RZN05_05525</name>
</gene>